<accession>A0A098LLM0</accession>
<dbReference type="InterPro" id="IPR026444">
    <property type="entry name" value="Secre_tail"/>
</dbReference>
<gene>
    <name evidence="2" type="ORF">MYP_4614</name>
</gene>
<protein>
    <submittedName>
        <fullName evidence="2">Spore coat protein CotH</fullName>
    </submittedName>
</protein>
<feature type="signal peptide" evidence="1">
    <location>
        <begin position="1"/>
        <end position="18"/>
    </location>
</feature>
<evidence type="ECO:0000256" key="1">
    <source>
        <dbReference type="SAM" id="SignalP"/>
    </source>
</evidence>
<keyword evidence="3" id="KW-1185">Reference proteome</keyword>
<keyword evidence="1" id="KW-0732">Signal</keyword>
<reference evidence="2 3" key="1">
    <citation type="submission" date="2014-09" db="EMBL/GenBank/DDBJ databases">
        <title>Sporocytophaga myxococcoides PG-01 genome sequencing.</title>
        <authorList>
            <person name="Liu L."/>
            <person name="Gao P.J."/>
            <person name="Chen G.J."/>
            <person name="Wang L.S."/>
        </authorList>
    </citation>
    <scope>NUCLEOTIDE SEQUENCE [LARGE SCALE GENOMIC DNA]</scope>
    <source>
        <strain evidence="2 3">PG-01</strain>
    </source>
</reference>
<keyword evidence="2" id="KW-0946">Virion</keyword>
<dbReference type="Proteomes" id="UP000030185">
    <property type="component" value="Unassembled WGS sequence"/>
</dbReference>
<feature type="chain" id="PRO_5001937260" evidence="1">
    <location>
        <begin position="19"/>
        <end position="557"/>
    </location>
</feature>
<evidence type="ECO:0000313" key="3">
    <source>
        <dbReference type="Proteomes" id="UP000030185"/>
    </source>
</evidence>
<dbReference type="InterPro" id="IPR014867">
    <property type="entry name" value="Spore_coat_CotH_CotH2/3/7"/>
</dbReference>
<dbReference type="AlphaFoldDB" id="A0A098LLM0"/>
<name>A0A098LLM0_9BACT</name>
<evidence type="ECO:0000313" key="2">
    <source>
        <dbReference type="EMBL" id="GAL87384.1"/>
    </source>
</evidence>
<dbReference type="STRING" id="153721.MYP_4614"/>
<dbReference type="RefSeq" id="WP_045468700.1">
    <property type="nucleotide sequence ID" value="NZ_BBLT01000012.1"/>
</dbReference>
<sequence>MKYFFLHFLLLSSAFCFAQVNFTSSNLPIVLLETNGQTIPDEPKISATMKIIYNGQGVRNQVNNTQFNFVGNIGIELRGNSSQYFDQKQYGVETRDAAGENLDTALLGMPSDKDWVLYAPWNDISMIRNVLGYHLWNKMDHWGPRTRMVELVLNGNYQGVYVLTESIKRGDHRVKTASLKAKDISGIDLTGGYIMKIDAQNSPDDKAFNSTVPGVISGSGGFGGTPSTTVTWLYHYPEPKNIQPTQEEYIRKYIDTVETLVQSPNFNDPVNGYGKYISLQSFLDYFIHTEVSLNSDGFKRSAYFYKEKMQKDGTKGKLKAGPVWDLNLAYGNCNFCKGNQVTAWVHKGCETLPVPAMWGRLLQDPNFANELKCRYLELRQGILSDAYIQSFIDAYADTLNEAQFRHFSKWTKLLQPNGGGGGFPGFPGGDLWFSAYRVSSYSAEIDTLKKWFTARLKFLDNNLPGTCVITSNAQKAQFHNLQVLPNPAEDLLVIESDERIISVQLFSSIGQLIFDKTITGNERRLTLKEIEDCAPGIYSLIVHGEDGKIGKKLIMVK</sequence>
<proteinExistence type="predicted"/>
<comment type="caution">
    <text evidence="2">The sequence shown here is derived from an EMBL/GenBank/DDBJ whole genome shotgun (WGS) entry which is preliminary data.</text>
</comment>
<dbReference type="OrthoDB" id="9803752at2"/>
<dbReference type="NCBIfam" id="TIGR04183">
    <property type="entry name" value="Por_Secre_tail"/>
    <property type="match status" value="1"/>
</dbReference>
<keyword evidence="2" id="KW-0167">Capsid protein</keyword>
<dbReference type="eggNOG" id="COG4935">
    <property type="taxonomic scope" value="Bacteria"/>
</dbReference>
<dbReference type="Pfam" id="PF08757">
    <property type="entry name" value="CotH"/>
    <property type="match status" value="1"/>
</dbReference>
<organism evidence="2 3">
    <name type="scientific">Sporocytophaga myxococcoides</name>
    <dbReference type="NCBI Taxonomy" id="153721"/>
    <lineage>
        <taxon>Bacteria</taxon>
        <taxon>Pseudomonadati</taxon>
        <taxon>Bacteroidota</taxon>
        <taxon>Cytophagia</taxon>
        <taxon>Cytophagales</taxon>
        <taxon>Cytophagaceae</taxon>
        <taxon>Sporocytophaga</taxon>
    </lineage>
</organism>
<dbReference type="EMBL" id="BBLT01000012">
    <property type="protein sequence ID" value="GAL87384.1"/>
    <property type="molecule type" value="Genomic_DNA"/>
</dbReference>